<keyword evidence="8 15" id="KW-0274">FAD</keyword>
<dbReference type="InterPro" id="IPR013786">
    <property type="entry name" value="AcylCoA_DH/ox_N"/>
</dbReference>
<gene>
    <name evidence="21" type="ORF">C2E21_5871</name>
</gene>
<evidence type="ECO:0000256" key="16">
    <source>
        <dbReference type="RuleBase" id="RU362125"/>
    </source>
</evidence>
<evidence type="ECO:0000256" key="6">
    <source>
        <dbReference type="ARBA" id="ARBA00018258"/>
    </source>
</evidence>
<evidence type="ECO:0000256" key="1">
    <source>
        <dbReference type="ARBA" id="ARBA00001974"/>
    </source>
</evidence>
<dbReference type="Gene3D" id="2.40.110.10">
    <property type="entry name" value="Butyryl-CoA Dehydrogenase, subunit A, domain 2"/>
    <property type="match status" value="1"/>
</dbReference>
<proteinExistence type="inferred from homology"/>
<evidence type="ECO:0000256" key="10">
    <source>
        <dbReference type="ARBA" id="ARBA00023002"/>
    </source>
</evidence>
<dbReference type="Gene3D" id="1.20.140.10">
    <property type="entry name" value="Butyryl-CoA Dehydrogenase, subunit A, domain 3"/>
    <property type="match status" value="1"/>
</dbReference>
<keyword evidence="17" id="KW-0732">Signal</keyword>
<evidence type="ECO:0000256" key="5">
    <source>
        <dbReference type="ARBA" id="ARBA00012044"/>
    </source>
</evidence>
<dbReference type="Proteomes" id="UP000239899">
    <property type="component" value="Unassembled WGS sequence"/>
</dbReference>
<dbReference type="FunFam" id="2.40.110.10:FF:000004">
    <property type="entry name" value="Isovaleryl-CoA dehydrogenase, mitochondrial"/>
    <property type="match status" value="1"/>
</dbReference>
<dbReference type="Pfam" id="PF00441">
    <property type="entry name" value="Acyl-CoA_dh_1"/>
    <property type="match status" value="1"/>
</dbReference>
<dbReference type="SUPFAM" id="SSF56645">
    <property type="entry name" value="Acyl-CoA dehydrogenase NM domain-like"/>
    <property type="match status" value="1"/>
</dbReference>
<dbReference type="PROSITE" id="PS00072">
    <property type="entry name" value="ACYL_COA_DH_1"/>
    <property type="match status" value="1"/>
</dbReference>
<evidence type="ECO:0000256" key="13">
    <source>
        <dbReference type="PIRSR" id="PIRSR634183-1"/>
    </source>
</evidence>
<dbReference type="GO" id="GO:0005739">
    <property type="term" value="C:mitochondrion"/>
    <property type="evidence" value="ECO:0007669"/>
    <property type="project" value="UniProtKB-SubCell"/>
</dbReference>
<accession>A0A2P6TM09</accession>
<feature type="binding site" evidence="15">
    <location>
        <begin position="394"/>
        <end position="398"/>
    </location>
    <ligand>
        <name>FAD</name>
        <dbReference type="ChEBI" id="CHEBI:57692"/>
    </ligand>
</feature>
<dbReference type="InterPro" id="IPR036250">
    <property type="entry name" value="AcylCo_DH-like_C"/>
</dbReference>
<keyword evidence="7 16" id="KW-0285">Flavoprotein</keyword>
<evidence type="ECO:0000313" key="22">
    <source>
        <dbReference type="Proteomes" id="UP000239899"/>
    </source>
</evidence>
<evidence type="ECO:0000259" key="18">
    <source>
        <dbReference type="Pfam" id="PF00441"/>
    </source>
</evidence>
<dbReference type="PANTHER" id="PTHR43884">
    <property type="entry name" value="ACYL-COA DEHYDROGENASE"/>
    <property type="match status" value="1"/>
</dbReference>
<dbReference type="Pfam" id="PF02771">
    <property type="entry name" value="Acyl-CoA_dh_N"/>
    <property type="match status" value="1"/>
</dbReference>
<dbReference type="InterPro" id="IPR009075">
    <property type="entry name" value="AcylCo_DH/oxidase_C"/>
</dbReference>
<evidence type="ECO:0000313" key="21">
    <source>
        <dbReference type="EMBL" id="PRW45377.1"/>
    </source>
</evidence>
<dbReference type="InterPro" id="IPR037069">
    <property type="entry name" value="AcylCoA_DH/ox_N_sf"/>
</dbReference>
<feature type="binding site" evidence="15">
    <location>
        <position position="337"/>
    </location>
    <ligand>
        <name>FAD</name>
        <dbReference type="ChEBI" id="CHEBI:57692"/>
    </ligand>
</feature>
<dbReference type="Gene3D" id="1.10.540.10">
    <property type="entry name" value="Acyl-CoA dehydrogenase/oxidase, N-terminal domain"/>
    <property type="match status" value="1"/>
</dbReference>
<dbReference type="InterPro" id="IPR006089">
    <property type="entry name" value="Acyl-CoA_DH_CS"/>
</dbReference>
<feature type="binding site" evidence="14">
    <location>
        <position position="291"/>
    </location>
    <ligand>
        <name>substrate</name>
    </ligand>
</feature>
<name>A0A2P6TM09_CHLSO</name>
<feature type="active site" description="Proton acceptor" evidence="13">
    <location>
        <position position="300"/>
    </location>
</feature>
<organism evidence="21 22">
    <name type="scientific">Chlorella sorokiniana</name>
    <name type="common">Freshwater green alga</name>
    <dbReference type="NCBI Taxonomy" id="3076"/>
    <lineage>
        <taxon>Eukaryota</taxon>
        <taxon>Viridiplantae</taxon>
        <taxon>Chlorophyta</taxon>
        <taxon>core chlorophytes</taxon>
        <taxon>Trebouxiophyceae</taxon>
        <taxon>Chlorellales</taxon>
        <taxon>Chlorellaceae</taxon>
        <taxon>Chlorella clade</taxon>
        <taxon>Chlorella</taxon>
    </lineage>
</organism>
<dbReference type="InterPro" id="IPR034183">
    <property type="entry name" value="IVD"/>
</dbReference>
<sequence length="441" mass="47404">MLRAAASSLLGSAAWIAAGRQLAPAAACAALNGAGSCGARLLTAQAAPVDAHAHNASSSSSEEELEEFREGVRTFAQDFVAPHAAEIDRLNGYPNGFEFWRQAGEWGLHGVTVPTEHGGLGLGYLHHCIAMEELSRASGSVALSYGAHSNLCINQLVRNASREQLARYLPKLLSGEHVGALAMSEPNAGSDVVSMRCRAEKKDGYYVLNGSKMWITNGPIASTLIVYAKTRPEAGSQGITAFIIERGMKGFSTAQKLDKLGMRGSDTCELLFENCEVPEENVLGRENQGVYVLMSGLDYERLVLSAGPLGIMQACLDTVLPYCHERTQFGQPIGEFQLIQGKLADMYAATQATRSFVYQAARDADAGRANRKDCAAVILYAAENATRMALDAIQILGGNGYVNEYPAGRYLRDAKLYEIGAGTSEIRRILIGRELFKESAP</sequence>
<evidence type="ECO:0000256" key="3">
    <source>
        <dbReference type="ARBA" id="ARBA00004898"/>
    </source>
</evidence>
<comment type="pathway">
    <text evidence="3">Amino-acid degradation; L-leucine degradation; (S)-3-hydroxy-3-methylglutaryl-CoA from 3-isovaleryl-CoA: step 1/3.</text>
</comment>
<evidence type="ECO:0000256" key="14">
    <source>
        <dbReference type="PIRSR" id="PIRSR634183-2"/>
    </source>
</evidence>
<dbReference type="PANTHER" id="PTHR43884:SF12">
    <property type="entry name" value="ISOVALERYL-COA DEHYDROGENASE, MITOCHONDRIAL-RELATED"/>
    <property type="match status" value="1"/>
</dbReference>
<dbReference type="STRING" id="3076.A0A2P6TM09"/>
<evidence type="ECO:0000256" key="7">
    <source>
        <dbReference type="ARBA" id="ARBA00022630"/>
    </source>
</evidence>
<dbReference type="Pfam" id="PF02770">
    <property type="entry name" value="Acyl-CoA_dh_M"/>
    <property type="match status" value="1"/>
</dbReference>
<evidence type="ECO:0000256" key="12">
    <source>
        <dbReference type="ARBA" id="ARBA00052875"/>
    </source>
</evidence>
<dbReference type="SUPFAM" id="SSF47203">
    <property type="entry name" value="Acyl-CoA dehydrogenase C-terminal domain-like"/>
    <property type="match status" value="1"/>
</dbReference>
<feature type="binding site" evidence="14">
    <location>
        <position position="190"/>
    </location>
    <ligand>
        <name>substrate</name>
    </ligand>
</feature>
<dbReference type="PROSITE" id="PS00073">
    <property type="entry name" value="ACYL_COA_DH_2"/>
    <property type="match status" value="1"/>
</dbReference>
<dbReference type="EC" id="1.3.8.4" evidence="5"/>
<feature type="signal peptide" evidence="17">
    <location>
        <begin position="1"/>
        <end position="19"/>
    </location>
</feature>
<evidence type="ECO:0000256" key="17">
    <source>
        <dbReference type="SAM" id="SignalP"/>
    </source>
</evidence>
<feature type="binding site" evidence="15">
    <location>
        <begin position="181"/>
        <end position="190"/>
    </location>
    <ligand>
        <name>FAD</name>
        <dbReference type="ChEBI" id="CHEBI:57692"/>
    </ligand>
</feature>
<dbReference type="EMBL" id="LHPG02000011">
    <property type="protein sequence ID" value="PRW45377.1"/>
    <property type="molecule type" value="Genomic_DNA"/>
</dbReference>
<feature type="domain" description="Acyl-CoA dehydrogenase/oxidase N-terminal" evidence="20">
    <location>
        <begin position="63"/>
        <end position="176"/>
    </location>
</feature>
<evidence type="ECO:0000256" key="4">
    <source>
        <dbReference type="ARBA" id="ARBA00009347"/>
    </source>
</evidence>
<keyword evidence="11" id="KW-0496">Mitochondrion</keyword>
<comment type="similarity">
    <text evidence="4 16">Belongs to the acyl-CoA dehydrogenase family.</text>
</comment>
<comment type="subcellular location">
    <subcellularLocation>
        <location evidence="2">Mitochondrion</location>
    </subcellularLocation>
</comment>
<feature type="binding site" evidence="14">
    <location>
        <begin position="421"/>
        <end position="422"/>
    </location>
    <ligand>
        <name>substrate</name>
    </ligand>
</feature>
<feature type="binding site" evidence="15">
    <location>
        <position position="326"/>
    </location>
    <ligand>
        <name>FAD</name>
        <dbReference type="ChEBI" id="CHEBI:57692"/>
    </ligand>
</feature>
<dbReference type="GO" id="GO:0050660">
    <property type="term" value="F:flavin adenine dinucleotide binding"/>
    <property type="evidence" value="ECO:0007669"/>
    <property type="project" value="InterPro"/>
</dbReference>
<feature type="binding site" evidence="15">
    <location>
        <begin position="214"/>
        <end position="216"/>
    </location>
    <ligand>
        <name>FAD</name>
        <dbReference type="ChEBI" id="CHEBI:57692"/>
    </ligand>
</feature>
<comment type="catalytic activity">
    <reaction evidence="12">
        <text>3-methylbutanoyl-CoA + oxidized [electron-transfer flavoprotein] + H(+) = 3-methylbut-2-enoyl-CoA + reduced [electron-transfer flavoprotein]</text>
        <dbReference type="Rhea" id="RHEA:12276"/>
        <dbReference type="Rhea" id="RHEA-COMP:10685"/>
        <dbReference type="Rhea" id="RHEA-COMP:10686"/>
        <dbReference type="ChEBI" id="CHEBI:15378"/>
        <dbReference type="ChEBI" id="CHEBI:57344"/>
        <dbReference type="ChEBI" id="CHEBI:57345"/>
        <dbReference type="ChEBI" id="CHEBI:57692"/>
        <dbReference type="ChEBI" id="CHEBI:58307"/>
        <dbReference type="EC" id="1.3.8.4"/>
    </reaction>
</comment>
<feature type="domain" description="Acyl-CoA oxidase/dehydrogenase middle" evidence="19">
    <location>
        <begin position="180"/>
        <end position="275"/>
    </location>
</feature>
<dbReference type="FunFam" id="1.10.540.10:FF:000007">
    <property type="entry name" value="Isovaleryl-CoA dehydrogenase, mitochondrial"/>
    <property type="match status" value="1"/>
</dbReference>
<feature type="chain" id="PRO_5015186194" description="Isovaleryl-CoA dehydrogenase, mitochondrial" evidence="17">
    <location>
        <begin position="20"/>
        <end position="441"/>
    </location>
</feature>
<dbReference type="OrthoDB" id="9988775at2759"/>
<protein>
    <recommendedName>
        <fullName evidence="6">Isovaleryl-CoA dehydrogenase, mitochondrial</fullName>
        <ecNumber evidence="5">1.3.8.4</ecNumber>
    </recommendedName>
</protein>
<evidence type="ECO:0000259" key="19">
    <source>
        <dbReference type="Pfam" id="PF02770"/>
    </source>
</evidence>
<evidence type="ECO:0000256" key="9">
    <source>
        <dbReference type="ARBA" id="ARBA00022946"/>
    </source>
</evidence>
<dbReference type="InterPro" id="IPR009100">
    <property type="entry name" value="AcylCoA_DH/oxidase_NM_dom_sf"/>
</dbReference>
<dbReference type="InterPro" id="IPR006091">
    <property type="entry name" value="Acyl-CoA_Oxase/DH_mid-dom"/>
</dbReference>
<evidence type="ECO:0000256" key="8">
    <source>
        <dbReference type="ARBA" id="ARBA00022827"/>
    </source>
</evidence>
<evidence type="ECO:0000256" key="2">
    <source>
        <dbReference type="ARBA" id="ARBA00004173"/>
    </source>
</evidence>
<keyword evidence="22" id="KW-1185">Reference proteome</keyword>
<keyword evidence="9" id="KW-0809">Transit peptide</keyword>
<dbReference type="CDD" id="cd01156">
    <property type="entry name" value="IVD"/>
    <property type="match status" value="1"/>
</dbReference>
<evidence type="ECO:0000256" key="15">
    <source>
        <dbReference type="PIRSR" id="PIRSR634183-3"/>
    </source>
</evidence>
<feature type="domain" description="Acyl-CoA dehydrogenase/oxidase C-terminal" evidence="18">
    <location>
        <begin position="287"/>
        <end position="435"/>
    </location>
</feature>
<evidence type="ECO:0000256" key="11">
    <source>
        <dbReference type="ARBA" id="ARBA00023128"/>
    </source>
</evidence>
<dbReference type="InterPro" id="IPR046373">
    <property type="entry name" value="Acyl-CoA_Oxase/DH_mid-dom_sf"/>
</dbReference>
<feature type="binding site" evidence="14">
    <location>
        <begin position="298"/>
        <end position="301"/>
    </location>
    <ligand>
        <name>substrate</name>
    </ligand>
</feature>
<dbReference type="FunFam" id="1.20.140.10:FF:000003">
    <property type="entry name" value="isovaleryl-CoA dehydrogenase, mitochondrial"/>
    <property type="match status" value="1"/>
</dbReference>
<comment type="caution">
    <text evidence="21">The sequence shown here is derived from an EMBL/GenBank/DDBJ whole genome shotgun (WGS) entry which is preliminary data.</text>
</comment>
<dbReference type="GO" id="GO:0008470">
    <property type="term" value="F:3-methylbutanoyl-CoA dehydrogenase activity"/>
    <property type="evidence" value="ECO:0007669"/>
    <property type="project" value="UniProtKB-EC"/>
</dbReference>
<comment type="cofactor">
    <cofactor evidence="1 15 16">
        <name>FAD</name>
        <dbReference type="ChEBI" id="CHEBI:57692"/>
    </cofactor>
</comment>
<keyword evidence="10 16" id="KW-0560">Oxidoreductase</keyword>
<feature type="binding site" evidence="15">
    <location>
        <begin position="423"/>
        <end position="425"/>
    </location>
    <ligand>
        <name>FAD</name>
        <dbReference type="ChEBI" id="CHEBI:57692"/>
    </ligand>
</feature>
<dbReference type="AlphaFoldDB" id="A0A2P6TM09"/>
<evidence type="ECO:0000259" key="20">
    <source>
        <dbReference type="Pfam" id="PF02771"/>
    </source>
</evidence>
<reference evidence="21 22" key="1">
    <citation type="journal article" date="2018" name="Plant J.">
        <title>Genome sequences of Chlorella sorokiniana UTEX 1602 and Micractinium conductrix SAG 241.80: implications to maltose excretion by a green alga.</title>
        <authorList>
            <person name="Arriola M.B."/>
            <person name="Velmurugan N."/>
            <person name="Zhang Y."/>
            <person name="Plunkett M.H."/>
            <person name="Hondzo H."/>
            <person name="Barney B.M."/>
        </authorList>
    </citation>
    <scope>NUCLEOTIDE SEQUENCE [LARGE SCALE GENOMIC DNA]</scope>
    <source>
        <strain evidence="22">UTEX 1602</strain>
    </source>
</reference>
<dbReference type="GO" id="GO:0006552">
    <property type="term" value="P:L-leucine catabolic process"/>
    <property type="evidence" value="ECO:0007669"/>
    <property type="project" value="TreeGrafter"/>
</dbReference>